<evidence type="ECO:0000256" key="10">
    <source>
        <dbReference type="SAM" id="Phobius"/>
    </source>
</evidence>
<evidence type="ECO:0000256" key="8">
    <source>
        <dbReference type="ARBA" id="ARBA00023315"/>
    </source>
</evidence>
<keyword evidence="8 9" id="KW-0012">Acyltransferase</keyword>
<name>A0A250F8I2_9FLAO</name>
<sequence>MTDFFNNFFTFDPQHPLTFVRIDFWIFFALVYAVFALIYKRRHLRNLFLLIASFYFYYKASGLFVLLLVFSTVTDFYLGHYIDQHQEELRRKIAVTISICLNLLVLSYFKYAYFFTDTYNALFQTHHQTFNYLAYWANGFNYKGYFSVDDIILPVGISFYTFQTISYTVDIYRKKIAPLKSMLDFGFYVSFFPQLVAGPIVRAEEFVPQILKKTVVSKEEFNKAIFLILKGLIKKMIFADFIAMHFLDKVFDAPAMHTGFMNLLALIGYSLQIYGDFSGYTDIAIGVALLLGFKLPVNFNSPYKALNCGDFWKRWHISLSTWLKDYLYIPLGGNRNSTLGTFVFSLIFVVILVVAIGNLTFTLITGSLLIIGSVVAFFYKPFERYLTTNINIMLTMLIGGLWHGAAWKFAIWGGLNGLGVIAYKYWRKVSPYENSVSWVARAWKILFTFSFITFTRIFFRSNDMEGVNQWFAQVAHNMDWDSAMSIIRHNNIPLAIIVIGYITHWLPQRWKDYIEYVFAQSHYTVKVAITLVVVLICYQAYSTDIQPFIYFQF</sequence>
<evidence type="ECO:0000256" key="7">
    <source>
        <dbReference type="ARBA" id="ARBA00023136"/>
    </source>
</evidence>
<evidence type="ECO:0000256" key="6">
    <source>
        <dbReference type="ARBA" id="ARBA00022989"/>
    </source>
</evidence>
<feature type="transmembrane region" description="Helical" evidence="10">
    <location>
        <begin position="20"/>
        <end position="39"/>
    </location>
</feature>
<dbReference type="GO" id="GO:0042121">
    <property type="term" value="P:alginic acid biosynthetic process"/>
    <property type="evidence" value="ECO:0007669"/>
    <property type="project" value="InterPro"/>
</dbReference>
<keyword evidence="5 10" id="KW-0812">Transmembrane</keyword>
<dbReference type="Proteomes" id="UP000217276">
    <property type="component" value="Chromosome"/>
</dbReference>
<feature type="transmembrane region" description="Helical" evidence="10">
    <location>
        <begin position="339"/>
        <end position="357"/>
    </location>
</feature>
<reference evidence="12" key="1">
    <citation type="submission" date="2017-06" db="EMBL/GenBank/DDBJ databases">
        <title>Capnocytophaga spp. assemblies.</title>
        <authorList>
            <person name="Gulvik C.A."/>
        </authorList>
    </citation>
    <scope>NUCLEOTIDE SEQUENCE [LARGE SCALE GENOMIC DNA]</scope>
    <source>
        <strain evidence="12">H6253</strain>
    </source>
</reference>
<comment type="similarity">
    <text evidence="2 9">Belongs to the membrane-bound acyltransferase family.</text>
</comment>
<keyword evidence="7 9" id="KW-0472">Membrane</keyword>
<evidence type="ECO:0000256" key="3">
    <source>
        <dbReference type="ARBA" id="ARBA00022475"/>
    </source>
</evidence>
<protein>
    <submittedName>
        <fullName evidence="11">Membrane-bound O-acyltransferase family protein</fullName>
    </submittedName>
</protein>
<dbReference type="PANTHER" id="PTHR13285">
    <property type="entry name" value="ACYLTRANSFERASE"/>
    <property type="match status" value="1"/>
</dbReference>
<evidence type="ECO:0000313" key="11">
    <source>
        <dbReference type="EMBL" id="ATA81430.1"/>
    </source>
</evidence>
<dbReference type="PANTHER" id="PTHR13285:SF23">
    <property type="entry name" value="TEICHOIC ACID D-ALANYLTRANSFERASE"/>
    <property type="match status" value="1"/>
</dbReference>
<proteinExistence type="inferred from homology"/>
<evidence type="ECO:0000256" key="1">
    <source>
        <dbReference type="ARBA" id="ARBA00004651"/>
    </source>
</evidence>
<evidence type="ECO:0000256" key="9">
    <source>
        <dbReference type="PIRNR" id="PIRNR016636"/>
    </source>
</evidence>
<keyword evidence="6 10" id="KW-1133">Transmembrane helix</keyword>
<keyword evidence="3 9" id="KW-1003">Cell membrane</keyword>
<feature type="transmembrane region" description="Helical" evidence="10">
    <location>
        <begin position="523"/>
        <end position="541"/>
    </location>
</feature>
<dbReference type="InterPro" id="IPR051085">
    <property type="entry name" value="MB_O-acyltransferase"/>
</dbReference>
<organism evidence="11 12">
    <name type="scientific">Capnocytophaga leadbetteri</name>
    <dbReference type="NCBI Taxonomy" id="327575"/>
    <lineage>
        <taxon>Bacteria</taxon>
        <taxon>Pseudomonadati</taxon>
        <taxon>Bacteroidota</taxon>
        <taxon>Flavobacteriia</taxon>
        <taxon>Flavobacteriales</taxon>
        <taxon>Flavobacteriaceae</taxon>
        <taxon>Capnocytophaga</taxon>
    </lineage>
</organism>
<comment type="subcellular location">
    <subcellularLocation>
        <location evidence="1">Cell membrane</location>
        <topology evidence="1">Multi-pass membrane protein</topology>
    </subcellularLocation>
</comment>
<feature type="transmembrane region" description="Helical" evidence="10">
    <location>
        <begin position="409"/>
        <end position="426"/>
    </location>
</feature>
<keyword evidence="12" id="KW-1185">Reference proteome</keyword>
<dbReference type="Pfam" id="PF03062">
    <property type="entry name" value="MBOAT"/>
    <property type="match status" value="1"/>
</dbReference>
<dbReference type="InterPro" id="IPR004299">
    <property type="entry name" value="MBOAT_fam"/>
</dbReference>
<dbReference type="InterPro" id="IPR024194">
    <property type="entry name" value="Ac/AlaTfrase_AlgI/DltB"/>
</dbReference>
<evidence type="ECO:0000313" key="12">
    <source>
        <dbReference type="Proteomes" id="UP000217276"/>
    </source>
</evidence>
<dbReference type="InterPro" id="IPR028362">
    <property type="entry name" value="AlgI"/>
</dbReference>
<feature type="transmembrane region" description="Helical" evidence="10">
    <location>
        <begin position="486"/>
        <end position="503"/>
    </location>
</feature>
<dbReference type="AlphaFoldDB" id="A0A250F8I2"/>
<keyword evidence="4 9" id="KW-0808">Transferase</keyword>
<dbReference type="GO" id="GO:0016746">
    <property type="term" value="F:acyltransferase activity"/>
    <property type="evidence" value="ECO:0007669"/>
    <property type="project" value="UniProtKB-KW"/>
</dbReference>
<feature type="transmembrane region" description="Helical" evidence="10">
    <location>
        <begin position="363"/>
        <end position="379"/>
    </location>
</feature>
<gene>
    <name evidence="11" type="ORF">CGC53_03235</name>
</gene>
<dbReference type="EMBL" id="CP022384">
    <property type="protein sequence ID" value="ATA81430.1"/>
    <property type="molecule type" value="Genomic_DNA"/>
</dbReference>
<evidence type="ECO:0000256" key="5">
    <source>
        <dbReference type="ARBA" id="ARBA00022692"/>
    </source>
</evidence>
<dbReference type="GO" id="GO:0005886">
    <property type="term" value="C:plasma membrane"/>
    <property type="evidence" value="ECO:0007669"/>
    <property type="project" value="UniProtKB-SubCell"/>
</dbReference>
<accession>A0A250F8I2</accession>
<dbReference type="PIRSF" id="PIRSF016636">
    <property type="entry name" value="AlgI_DltB"/>
    <property type="match status" value="1"/>
</dbReference>
<dbReference type="KEGG" id="clk:CGC53_03235"/>
<feature type="transmembrane region" description="Helical" evidence="10">
    <location>
        <begin position="46"/>
        <end position="73"/>
    </location>
</feature>
<feature type="transmembrane region" description="Helical" evidence="10">
    <location>
        <begin position="438"/>
        <end position="459"/>
    </location>
</feature>
<evidence type="ECO:0000256" key="4">
    <source>
        <dbReference type="ARBA" id="ARBA00022679"/>
    </source>
</evidence>
<dbReference type="PIRSF" id="PIRSF500217">
    <property type="entry name" value="AlgI"/>
    <property type="match status" value="1"/>
</dbReference>
<evidence type="ECO:0000256" key="2">
    <source>
        <dbReference type="ARBA" id="ARBA00010323"/>
    </source>
</evidence>
<feature type="transmembrane region" description="Helical" evidence="10">
    <location>
        <begin position="93"/>
        <end position="113"/>
    </location>
</feature>
<dbReference type="RefSeq" id="WP_095913298.1">
    <property type="nucleotide sequence ID" value="NZ_CAUUPF010000024.1"/>
</dbReference>